<evidence type="ECO:0000313" key="4">
    <source>
        <dbReference type="Proteomes" id="UP000694888"/>
    </source>
</evidence>
<comment type="caution">
    <text evidence="2">Lacks conserved residue(s) required for the propagation of feature annotation.</text>
</comment>
<dbReference type="PROSITE" id="PS51004">
    <property type="entry name" value="SEMA"/>
    <property type="match status" value="1"/>
</dbReference>
<dbReference type="InterPro" id="IPR036352">
    <property type="entry name" value="Semap_dom_sf"/>
</dbReference>
<feature type="domain" description="Sema" evidence="3">
    <location>
        <begin position="1"/>
        <end position="376"/>
    </location>
</feature>
<dbReference type="Proteomes" id="UP000694888">
    <property type="component" value="Unplaced"/>
</dbReference>
<dbReference type="SUPFAM" id="SSF48726">
    <property type="entry name" value="Immunoglobulin"/>
    <property type="match status" value="1"/>
</dbReference>
<dbReference type="Gene3D" id="2.130.10.10">
    <property type="entry name" value="YVTN repeat-like/Quinoprotein amine dehydrogenase"/>
    <property type="match status" value="1"/>
</dbReference>
<dbReference type="InterPro" id="IPR013783">
    <property type="entry name" value="Ig-like_fold"/>
</dbReference>
<dbReference type="PANTHER" id="PTHR11036">
    <property type="entry name" value="SEMAPHORIN"/>
    <property type="match status" value="1"/>
</dbReference>
<evidence type="ECO:0000256" key="2">
    <source>
        <dbReference type="PROSITE-ProRule" id="PRU00352"/>
    </source>
</evidence>
<evidence type="ECO:0000259" key="3">
    <source>
        <dbReference type="PROSITE" id="PS51004"/>
    </source>
</evidence>
<dbReference type="InterPro" id="IPR001627">
    <property type="entry name" value="Semap_dom"/>
</dbReference>
<dbReference type="RefSeq" id="XP_005092387.1">
    <property type="nucleotide sequence ID" value="XM_005092330.3"/>
</dbReference>
<dbReference type="InterPro" id="IPR027231">
    <property type="entry name" value="Semaphorin"/>
</dbReference>
<organism evidence="4 5">
    <name type="scientific">Aplysia californica</name>
    <name type="common">California sea hare</name>
    <dbReference type="NCBI Taxonomy" id="6500"/>
    <lineage>
        <taxon>Eukaryota</taxon>
        <taxon>Metazoa</taxon>
        <taxon>Spiralia</taxon>
        <taxon>Lophotrochozoa</taxon>
        <taxon>Mollusca</taxon>
        <taxon>Gastropoda</taxon>
        <taxon>Heterobranchia</taxon>
        <taxon>Euthyneura</taxon>
        <taxon>Tectipleura</taxon>
        <taxon>Aplysiida</taxon>
        <taxon>Aplysioidea</taxon>
        <taxon>Aplysiidae</taxon>
        <taxon>Aplysia</taxon>
    </lineage>
</organism>
<dbReference type="Gene3D" id="2.60.40.10">
    <property type="entry name" value="Immunoglobulins"/>
    <property type="match status" value="1"/>
</dbReference>
<protein>
    <submittedName>
        <fullName evidence="5">Semaphorin-2A</fullName>
    </submittedName>
</protein>
<dbReference type="SUPFAM" id="SSF101912">
    <property type="entry name" value="Sema domain"/>
    <property type="match status" value="1"/>
</dbReference>
<dbReference type="InterPro" id="IPR036179">
    <property type="entry name" value="Ig-like_dom_sf"/>
</dbReference>
<evidence type="ECO:0000256" key="1">
    <source>
        <dbReference type="ARBA" id="ARBA00009492"/>
    </source>
</evidence>
<keyword evidence="4" id="KW-1185">Reference proteome</keyword>
<accession>A0ABM0JFB4</accession>
<name>A0ABM0JFB4_APLCA</name>
<gene>
    <name evidence="5" type="primary">LOC101862330</name>
</gene>
<comment type="similarity">
    <text evidence="1">Belongs to the semaphorin family.</text>
</comment>
<dbReference type="SUPFAM" id="SSF103575">
    <property type="entry name" value="Plexin repeat"/>
    <property type="match status" value="1"/>
</dbReference>
<dbReference type="Pfam" id="PF01403">
    <property type="entry name" value="Sema"/>
    <property type="match status" value="1"/>
</dbReference>
<dbReference type="GeneID" id="101862330"/>
<proteinExistence type="inferred from homology"/>
<sequence length="570" mass="64910">MCATGAYSPIAYQLKLENNRFNVIKSDLNGIGICPYDPYDNTTVIFVENGAPGNIPALFAASVTDSIKSDPIIVRPSVYSPDGSLVADYVRTIRAKNDWLNEPQFVGSFDVGDHVYFFYREVALEYTNCGKKIYSRLARVCKNDYGGSRHLLQNIWTSFVKARLNCSIPGEYPYYFDEIQDVYRVGDMFYGLFTTNINGLTASAICGFTIHDIDQTFFNGSFKEQRDLQSIWLPVPEVEVPSPRPGDCKTAGARSKTGDLPYKFTNFVSRSSMLMDRAIPHRFKKPIFYQSNCLMQKLVVVQNVAGHGELVFVTASNDGVIYKIAAWPGLTTLDAPKTYMVSHYIPFSDSLPIWSLTLYKNWIYFGTDWTVGQIHLETCGKYKKIDLCIYDPYCGWDTLLNECRSNERKNLINYANIDLLSYSLEEAIRKQVGDLYYFEKMSKISGSSVTLKIEYRLHISGTVHWKRNGTLVSSDRHILAQDNSLIVTDLRKSDEGLYSAVDQLGRTVAEYSLAVETSKEQIEQRWMRKFDQWCDEFERYQEDIRQWERKCSSCCQGAALTNMVPALGGK</sequence>
<dbReference type="SMART" id="SM00630">
    <property type="entry name" value="Sema"/>
    <property type="match status" value="1"/>
</dbReference>
<reference evidence="5" key="1">
    <citation type="submission" date="2025-08" db="UniProtKB">
        <authorList>
            <consortium name="RefSeq"/>
        </authorList>
    </citation>
    <scope>IDENTIFICATION</scope>
</reference>
<dbReference type="PANTHER" id="PTHR11036:SF127">
    <property type="entry name" value="SEMAPHORIN-1A"/>
    <property type="match status" value="1"/>
</dbReference>
<evidence type="ECO:0000313" key="5">
    <source>
        <dbReference type="RefSeq" id="XP_005092387.1"/>
    </source>
</evidence>
<dbReference type="InterPro" id="IPR015943">
    <property type="entry name" value="WD40/YVTN_repeat-like_dom_sf"/>
</dbReference>